<keyword evidence="2" id="KW-0677">Repeat</keyword>
<dbReference type="SMART" id="SM00369">
    <property type="entry name" value="LRR_TYP"/>
    <property type="match status" value="2"/>
</dbReference>
<dbReference type="PANTHER" id="PTHR48051:SF62">
    <property type="entry name" value="LEUCINE-RICH REPEAT-CONTAINING PROTEIN 57"/>
    <property type="match status" value="1"/>
</dbReference>
<gene>
    <name evidence="4" type="ORF">AAG747_25260</name>
</gene>
<dbReference type="PROSITE" id="PS51450">
    <property type="entry name" value="LRR"/>
    <property type="match status" value="1"/>
</dbReference>
<dbReference type="InterPro" id="IPR050216">
    <property type="entry name" value="LRR_domain-containing"/>
</dbReference>
<dbReference type="InterPro" id="IPR003591">
    <property type="entry name" value="Leu-rich_rpt_typical-subtyp"/>
</dbReference>
<protein>
    <submittedName>
        <fullName evidence="4">Leucine-rich repeat domain-containing protein</fullName>
    </submittedName>
</protein>
<proteinExistence type="predicted"/>
<dbReference type="Proteomes" id="UP001403385">
    <property type="component" value="Unassembled WGS sequence"/>
</dbReference>
<dbReference type="EMBL" id="JBDKWZ010000021">
    <property type="protein sequence ID" value="MEN7551252.1"/>
    <property type="molecule type" value="Genomic_DNA"/>
</dbReference>
<sequence>MKNLLILSFCFTIVKLHAQANYQYIDENTIQLILSAKKIDNTRIINEVLKKPKSEKLKNLSIAGNISKLPQEIYALNWVEVIEITVDNPLELDRDFSKFESLKNLAVFSGLSSIDEDIILLNIQSVWFPNSGLSAFPKAICSWENLEYIDIQNGNFETIPKEISNLEHLKHLNLSNNGIEKLPEEIGGLKSLQSLGLGSNPLQTLPMSICKLVSLSELYLTLTPKLILSKDLENCLKCEIFK</sequence>
<dbReference type="RefSeq" id="WP_346824033.1">
    <property type="nucleotide sequence ID" value="NZ_JBDKWZ010000021.1"/>
</dbReference>
<dbReference type="SUPFAM" id="SSF52058">
    <property type="entry name" value="L domain-like"/>
    <property type="match status" value="1"/>
</dbReference>
<dbReference type="PANTHER" id="PTHR48051">
    <property type="match status" value="1"/>
</dbReference>
<accession>A0AAW9S4Y1</accession>
<dbReference type="InterPro" id="IPR001611">
    <property type="entry name" value="Leu-rich_rpt"/>
</dbReference>
<comment type="caution">
    <text evidence="4">The sequence shown here is derived from an EMBL/GenBank/DDBJ whole genome shotgun (WGS) entry which is preliminary data.</text>
</comment>
<evidence type="ECO:0000259" key="3">
    <source>
        <dbReference type="Pfam" id="PF23598"/>
    </source>
</evidence>
<organism evidence="4 5">
    <name type="scientific">Rapidithrix thailandica</name>
    <dbReference type="NCBI Taxonomy" id="413964"/>
    <lineage>
        <taxon>Bacteria</taxon>
        <taxon>Pseudomonadati</taxon>
        <taxon>Bacteroidota</taxon>
        <taxon>Cytophagia</taxon>
        <taxon>Cytophagales</taxon>
        <taxon>Flammeovirgaceae</taxon>
        <taxon>Rapidithrix</taxon>
    </lineage>
</organism>
<dbReference type="AlphaFoldDB" id="A0AAW9S4Y1"/>
<feature type="domain" description="Disease resistance R13L4/SHOC-2-like LRR" evidence="3">
    <location>
        <begin position="161"/>
        <end position="221"/>
    </location>
</feature>
<dbReference type="InterPro" id="IPR032675">
    <property type="entry name" value="LRR_dom_sf"/>
</dbReference>
<dbReference type="InterPro" id="IPR055414">
    <property type="entry name" value="LRR_R13L4/SHOC2-like"/>
</dbReference>
<evidence type="ECO:0000313" key="5">
    <source>
        <dbReference type="Proteomes" id="UP001403385"/>
    </source>
</evidence>
<dbReference type="Gene3D" id="3.80.10.10">
    <property type="entry name" value="Ribonuclease Inhibitor"/>
    <property type="match status" value="1"/>
</dbReference>
<reference evidence="4 5" key="1">
    <citation type="submission" date="2024-04" db="EMBL/GenBank/DDBJ databases">
        <title>Novel genus in family Flammeovirgaceae.</title>
        <authorList>
            <person name="Nguyen T.H."/>
            <person name="Vuong T.Q."/>
            <person name="Le H."/>
            <person name="Kim S.-G."/>
        </authorList>
    </citation>
    <scope>NUCLEOTIDE SEQUENCE [LARGE SCALE GENOMIC DNA]</scope>
    <source>
        <strain evidence="4 5">JCM 23209</strain>
    </source>
</reference>
<evidence type="ECO:0000256" key="1">
    <source>
        <dbReference type="ARBA" id="ARBA00022614"/>
    </source>
</evidence>
<keyword evidence="5" id="KW-1185">Reference proteome</keyword>
<dbReference type="Pfam" id="PF23598">
    <property type="entry name" value="LRR_14"/>
    <property type="match status" value="1"/>
</dbReference>
<evidence type="ECO:0000256" key="2">
    <source>
        <dbReference type="ARBA" id="ARBA00022737"/>
    </source>
</evidence>
<dbReference type="GO" id="GO:0005737">
    <property type="term" value="C:cytoplasm"/>
    <property type="evidence" value="ECO:0007669"/>
    <property type="project" value="TreeGrafter"/>
</dbReference>
<keyword evidence="1" id="KW-0433">Leucine-rich repeat</keyword>
<name>A0AAW9S4Y1_9BACT</name>
<evidence type="ECO:0000313" key="4">
    <source>
        <dbReference type="EMBL" id="MEN7551252.1"/>
    </source>
</evidence>